<feature type="domain" description="Carrier" evidence="4">
    <location>
        <begin position="16"/>
        <end position="91"/>
    </location>
</feature>
<dbReference type="SMART" id="SM00823">
    <property type="entry name" value="PKS_PP"/>
    <property type="match status" value="1"/>
</dbReference>
<protein>
    <submittedName>
        <fullName evidence="5">Phosphopantetheine-binding protein</fullName>
    </submittedName>
</protein>
<sequence>MTAETDTPETGPAPRAPKGPEEERIAGIWSAFLRAPDPPANVSFFTLGGYSLGLMRLGLRLQQEFGIVIPVPDLFENTTIESQAVLVRKLLDQSPGT</sequence>
<evidence type="ECO:0000256" key="2">
    <source>
        <dbReference type="ARBA" id="ARBA00022553"/>
    </source>
</evidence>
<name>A0ABW7BKR1_9ACTN</name>
<proteinExistence type="predicted"/>
<keyword evidence="1" id="KW-0596">Phosphopantetheine</keyword>
<dbReference type="InterPro" id="IPR009081">
    <property type="entry name" value="PP-bd_ACP"/>
</dbReference>
<dbReference type="Gene3D" id="1.10.1200.10">
    <property type="entry name" value="ACP-like"/>
    <property type="match status" value="1"/>
</dbReference>
<dbReference type="Proteomes" id="UP001604267">
    <property type="component" value="Unassembled WGS sequence"/>
</dbReference>
<feature type="region of interest" description="Disordered" evidence="3">
    <location>
        <begin position="1"/>
        <end position="21"/>
    </location>
</feature>
<evidence type="ECO:0000256" key="3">
    <source>
        <dbReference type="SAM" id="MobiDB-lite"/>
    </source>
</evidence>
<evidence type="ECO:0000259" key="4">
    <source>
        <dbReference type="PROSITE" id="PS50075"/>
    </source>
</evidence>
<dbReference type="InterPro" id="IPR020806">
    <property type="entry name" value="PKS_PP-bd"/>
</dbReference>
<dbReference type="PANTHER" id="PTHR45527">
    <property type="entry name" value="NONRIBOSOMAL PEPTIDE SYNTHETASE"/>
    <property type="match status" value="1"/>
</dbReference>
<comment type="caution">
    <text evidence="5">The sequence shown here is derived from an EMBL/GenBank/DDBJ whole genome shotgun (WGS) entry which is preliminary data.</text>
</comment>
<dbReference type="SUPFAM" id="SSF47336">
    <property type="entry name" value="ACP-like"/>
    <property type="match status" value="1"/>
</dbReference>
<evidence type="ECO:0000313" key="5">
    <source>
        <dbReference type="EMBL" id="MFG3016326.1"/>
    </source>
</evidence>
<evidence type="ECO:0000313" key="6">
    <source>
        <dbReference type="Proteomes" id="UP001604267"/>
    </source>
</evidence>
<gene>
    <name evidence="5" type="ORF">ACGFZB_38985</name>
</gene>
<dbReference type="EMBL" id="JBICYV010000028">
    <property type="protein sequence ID" value="MFG3016326.1"/>
    <property type="molecule type" value="Genomic_DNA"/>
</dbReference>
<accession>A0ABW7BKR1</accession>
<organism evidence="5 6">
    <name type="scientific">Streptomyces cinerochromogenes</name>
    <dbReference type="NCBI Taxonomy" id="66422"/>
    <lineage>
        <taxon>Bacteria</taxon>
        <taxon>Bacillati</taxon>
        <taxon>Actinomycetota</taxon>
        <taxon>Actinomycetes</taxon>
        <taxon>Kitasatosporales</taxon>
        <taxon>Streptomycetaceae</taxon>
        <taxon>Streptomyces</taxon>
    </lineage>
</organism>
<dbReference type="InterPro" id="IPR036736">
    <property type="entry name" value="ACP-like_sf"/>
</dbReference>
<dbReference type="PROSITE" id="PS50075">
    <property type="entry name" value="CARRIER"/>
    <property type="match status" value="1"/>
</dbReference>
<keyword evidence="6" id="KW-1185">Reference proteome</keyword>
<dbReference type="RefSeq" id="WP_392825015.1">
    <property type="nucleotide sequence ID" value="NZ_JBICYV010000028.1"/>
</dbReference>
<keyword evidence="2" id="KW-0597">Phosphoprotein</keyword>
<dbReference type="Pfam" id="PF00550">
    <property type="entry name" value="PP-binding"/>
    <property type="match status" value="1"/>
</dbReference>
<evidence type="ECO:0000256" key="1">
    <source>
        <dbReference type="ARBA" id="ARBA00022450"/>
    </source>
</evidence>
<reference evidence="5 6" key="1">
    <citation type="submission" date="2024-10" db="EMBL/GenBank/DDBJ databases">
        <title>The Natural Products Discovery Center: Release of the First 8490 Sequenced Strains for Exploring Actinobacteria Biosynthetic Diversity.</title>
        <authorList>
            <person name="Kalkreuter E."/>
            <person name="Kautsar S.A."/>
            <person name="Yang D."/>
            <person name="Bader C.D."/>
            <person name="Teijaro C.N."/>
            <person name="Fluegel L."/>
            <person name="Davis C.M."/>
            <person name="Simpson J.R."/>
            <person name="Lauterbach L."/>
            <person name="Steele A.D."/>
            <person name="Gui C."/>
            <person name="Meng S."/>
            <person name="Li G."/>
            <person name="Viehrig K."/>
            <person name="Ye F."/>
            <person name="Su P."/>
            <person name="Kiefer A.F."/>
            <person name="Nichols A."/>
            <person name="Cepeda A.J."/>
            <person name="Yan W."/>
            <person name="Fan B."/>
            <person name="Jiang Y."/>
            <person name="Adhikari A."/>
            <person name="Zheng C.-J."/>
            <person name="Schuster L."/>
            <person name="Cowan T.M."/>
            <person name="Smanski M.J."/>
            <person name="Chevrette M.G."/>
            <person name="De Carvalho L.P.S."/>
            <person name="Shen B."/>
        </authorList>
    </citation>
    <scope>NUCLEOTIDE SEQUENCE [LARGE SCALE GENOMIC DNA]</scope>
    <source>
        <strain evidence="5 6">NPDC048320</strain>
    </source>
</reference>
<dbReference type="PANTHER" id="PTHR45527:SF1">
    <property type="entry name" value="FATTY ACID SYNTHASE"/>
    <property type="match status" value="1"/>
</dbReference>